<keyword evidence="9" id="KW-1133">Transmembrane helix</keyword>
<feature type="disulfide bond" evidence="8">
    <location>
        <begin position="447"/>
        <end position="464"/>
    </location>
</feature>
<keyword evidence="7 8" id="KW-0424">Laminin EGF-like domain</keyword>
<evidence type="ECO:0000256" key="9">
    <source>
        <dbReference type="SAM" id="Phobius"/>
    </source>
</evidence>
<feature type="domain" description="Laminin N-terminal" evidence="12">
    <location>
        <begin position="102"/>
        <end position="325"/>
    </location>
</feature>
<feature type="disulfide bond" evidence="8">
    <location>
        <begin position="445"/>
        <end position="457"/>
    </location>
</feature>
<dbReference type="SMART" id="SM00136">
    <property type="entry name" value="LamNT"/>
    <property type="match status" value="1"/>
</dbReference>
<dbReference type="Pfam" id="PF00053">
    <property type="entry name" value="EGF_laminin"/>
    <property type="match status" value="2"/>
</dbReference>
<comment type="caution">
    <text evidence="13">The sequence shown here is derived from an EMBL/GenBank/DDBJ whole genome shotgun (WGS) entry which is preliminary data.</text>
</comment>
<keyword evidence="14" id="KW-1185">Reference proteome</keyword>
<dbReference type="PANTHER" id="PTHR10574">
    <property type="entry name" value="NETRIN/LAMININ-RELATED"/>
    <property type="match status" value="1"/>
</dbReference>
<evidence type="ECO:0000256" key="8">
    <source>
        <dbReference type="PROSITE-ProRule" id="PRU00460"/>
    </source>
</evidence>
<evidence type="ECO:0000256" key="7">
    <source>
        <dbReference type="ARBA" id="ARBA00023292"/>
    </source>
</evidence>
<dbReference type="Pfam" id="PF24973">
    <property type="entry name" value="EGF_LMN_ATRN"/>
    <property type="match status" value="1"/>
</dbReference>
<dbReference type="SUPFAM" id="SSF57196">
    <property type="entry name" value="EGF/Laminin"/>
    <property type="match status" value="3"/>
</dbReference>
<comment type="subcellular location">
    <subcellularLocation>
        <location evidence="1">Secreted</location>
    </subcellularLocation>
</comment>
<evidence type="ECO:0000256" key="4">
    <source>
        <dbReference type="ARBA" id="ARBA00022737"/>
    </source>
</evidence>
<dbReference type="CDD" id="cd03579">
    <property type="entry name" value="NTR_netrin-1_like"/>
    <property type="match status" value="1"/>
</dbReference>
<keyword evidence="5 8" id="KW-1015">Disulfide bond</keyword>
<dbReference type="Pfam" id="PF01759">
    <property type="entry name" value="NTR"/>
    <property type="match status" value="1"/>
</dbReference>
<dbReference type="InterPro" id="IPR050440">
    <property type="entry name" value="Laminin/Netrin_ECM"/>
</dbReference>
<feature type="disulfide bond" evidence="8">
    <location>
        <begin position="478"/>
        <end position="492"/>
    </location>
</feature>
<evidence type="ECO:0000256" key="1">
    <source>
        <dbReference type="ARBA" id="ARBA00004613"/>
    </source>
</evidence>
<dbReference type="CDD" id="cd00055">
    <property type="entry name" value="EGF_Lam"/>
    <property type="match status" value="3"/>
</dbReference>
<feature type="domain" description="NTR" evidence="11">
    <location>
        <begin position="509"/>
        <end position="630"/>
    </location>
</feature>
<feature type="disulfide bond" evidence="8">
    <location>
        <begin position="466"/>
        <end position="475"/>
    </location>
</feature>
<dbReference type="InterPro" id="IPR000742">
    <property type="entry name" value="EGF"/>
</dbReference>
<dbReference type="Proteomes" id="UP001159427">
    <property type="component" value="Unassembled WGS sequence"/>
</dbReference>
<keyword evidence="9" id="KW-0812">Transmembrane</keyword>
<dbReference type="SMART" id="SM00643">
    <property type="entry name" value="C345C"/>
    <property type="match status" value="1"/>
</dbReference>
<dbReference type="InterPro" id="IPR018933">
    <property type="entry name" value="Netrin_module_non-TIMP"/>
</dbReference>
<evidence type="ECO:0000259" key="11">
    <source>
        <dbReference type="PROSITE" id="PS50189"/>
    </source>
</evidence>
<dbReference type="PROSITE" id="PS51117">
    <property type="entry name" value="LAMININ_NTER"/>
    <property type="match status" value="1"/>
</dbReference>
<evidence type="ECO:0000313" key="13">
    <source>
        <dbReference type="EMBL" id="CAH3013631.1"/>
    </source>
</evidence>
<sequence>MEWKSAVHKNQFITDKMDEAISTANKPASRSGIKLDALEDDKVLLPLRSRVISLAMERQGFVAVTNFLALFILFSNFYRRDINAVLATSSALTNSCYDEYGRPQMCLPEFHNLAYGKRIIASHSCGKPPREFCKWELRGYTCDVCDSRFPSKAYPVEYLTDLHNQNNVTCWQADPKQSRGNVSLVLSLGKTYDITYISLQFCGTRPDSMAIYKSVDFGKSWRPYQFYSSSCYRVYGTPKKAFASKENEQEALCTDAHLIRPLQGGRIAFSTLEGRPSAKDFEANIALQEWVSATDIKVVFDRISSSKTRDTSKYYAVSDLAVGGRCHCNGHAGSCSTTRDGRPVCDCKHHTAGNNCEKCKAFFNDSPWKPASETFANECVACNCNLHASACLFNMELYKLSGGHSGGVCIHCRHNTAGRYCHYCKEGFYKDPTKDITHRRMCRPCNCHPQGSMGRVCDQITGQCPCKEGVTRRACDKCAADYETTKNPIVPCIKTPNSVMSIQPKDSACSQCKKVGMSGKKFCRKDFAMKVAVLGLDKTTEGEWVRVTVNVMTRFKRSLVRVRLGNEFLWIPRRDYKCKCPKLRPGRHYLIAGSVRSTRRKKSLVVDHRSMVVSWNASINRKLERIKKKCRKKSQ</sequence>
<dbReference type="PROSITE" id="PS50189">
    <property type="entry name" value="NTR"/>
    <property type="match status" value="1"/>
</dbReference>
<proteinExistence type="predicted"/>
<dbReference type="PANTHER" id="PTHR10574:SF365">
    <property type="entry name" value="NETRIN-A-RELATED"/>
    <property type="match status" value="1"/>
</dbReference>
<dbReference type="SMART" id="SM00180">
    <property type="entry name" value="EGF_Lam"/>
    <property type="match status" value="3"/>
</dbReference>
<dbReference type="EMBL" id="CALNXI010000001">
    <property type="protein sequence ID" value="CAH3013631.1"/>
    <property type="molecule type" value="Genomic_DNA"/>
</dbReference>
<dbReference type="InterPro" id="IPR008993">
    <property type="entry name" value="TIMP-like_OB-fold"/>
</dbReference>
<dbReference type="SUPFAM" id="SSF50242">
    <property type="entry name" value="TIMP-like"/>
    <property type="match status" value="1"/>
</dbReference>
<evidence type="ECO:0000259" key="12">
    <source>
        <dbReference type="PROSITE" id="PS51117"/>
    </source>
</evidence>
<keyword evidence="4" id="KW-0677">Repeat</keyword>
<name>A0ABN8L940_9CNID</name>
<evidence type="ECO:0000313" key="14">
    <source>
        <dbReference type="Proteomes" id="UP001159427"/>
    </source>
</evidence>
<evidence type="ECO:0000256" key="6">
    <source>
        <dbReference type="ARBA" id="ARBA00023180"/>
    </source>
</evidence>
<evidence type="ECO:0000259" key="10">
    <source>
        <dbReference type="PROSITE" id="PS50027"/>
    </source>
</evidence>
<gene>
    <name evidence="13" type="ORF">PEVE_00000067</name>
</gene>
<dbReference type="Gene3D" id="2.40.50.120">
    <property type="match status" value="1"/>
</dbReference>
<dbReference type="InterPro" id="IPR056863">
    <property type="entry name" value="LMN_ATRN_NET-like_EGF"/>
</dbReference>
<dbReference type="Gene3D" id="2.10.25.10">
    <property type="entry name" value="Laminin"/>
    <property type="match status" value="2"/>
</dbReference>
<dbReference type="Pfam" id="PF00055">
    <property type="entry name" value="Laminin_N"/>
    <property type="match status" value="1"/>
</dbReference>
<dbReference type="PROSITE" id="PS01248">
    <property type="entry name" value="EGF_LAM_1"/>
    <property type="match status" value="1"/>
</dbReference>
<organism evidence="13 14">
    <name type="scientific">Porites evermanni</name>
    <dbReference type="NCBI Taxonomy" id="104178"/>
    <lineage>
        <taxon>Eukaryota</taxon>
        <taxon>Metazoa</taxon>
        <taxon>Cnidaria</taxon>
        <taxon>Anthozoa</taxon>
        <taxon>Hexacorallia</taxon>
        <taxon>Scleractinia</taxon>
        <taxon>Fungiina</taxon>
        <taxon>Poritidae</taxon>
        <taxon>Porites</taxon>
    </lineage>
</organism>
<evidence type="ECO:0000256" key="5">
    <source>
        <dbReference type="ARBA" id="ARBA00023157"/>
    </source>
</evidence>
<evidence type="ECO:0000256" key="2">
    <source>
        <dbReference type="ARBA" id="ARBA00022525"/>
    </source>
</evidence>
<evidence type="ECO:0000256" key="3">
    <source>
        <dbReference type="ARBA" id="ARBA00022729"/>
    </source>
</evidence>
<dbReference type="InterPro" id="IPR001134">
    <property type="entry name" value="Netrin_domain"/>
</dbReference>
<dbReference type="InterPro" id="IPR002049">
    <property type="entry name" value="LE_dom"/>
</dbReference>
<accession>A0ABN8L940</accession>
<keyword evidence="3" id="KW-0732">Signal</keyword>
<keyword evidence="6" id="KW-0325">Glycoprotein</keyword>
<reference evidence="13 14" key="1">
    <citation type="submission" date="2022-05" db="EMBL/GenBank/DDBJ databases">
        <authorList>
            <consortium name="Genoscope - CEA"/>
            <person name="William W."/>
        </authorList>
    </citation>
    <scope>NUCLEOTIDE SEQUENCE [LARGE SCALE GENOMIC DNA]</scope>
</reference>
<dbReference type="PROSITE" id="PS50027">
    <property type="entry name" value="EGF_LAM_2"/>
    <property type="match status" value="1"/>
</dbReference>
<dbReference type="Gene3D" id="2.60.120.260">
    <property type="entry name" value="Galactose-binding domain-like"/>
    <property type="match status" value="1"/>
</dbReference>
<keyword evidence="9" id="KW-0472">Membrane</keyword>
<feature type="domain" description="Laminin EGF-like" evidence="10">
    <location>
        <begin position="445"/>
        <end position="494"/>
    </location>
</feature>
<feature type="transmembrane region" description="Helical" evidence="9">
    <location>
        <begin position="60"/>
        <end position="78"/>
    </location>
</feature>
<keyword evidence="2" id="KW-0964">Secreted</keyword>
<dbReference type="InterPro" id="IPR008211">
    <property type="entry name" value="Laminin_N"/>
</dbReference>
<evidence type="ECO:0008006" key="15">
    <source>
        <dbReference type="Google" id="ProtNLM"/>
    </source>
</evidence>
<protein>
    <recommendedName>
        <fullName evidence="15">Netrin-1</fullName>
    </recommendedName>
</protein>
<dbReference type="PROSITE" id="PS00022">
    <property type="entry name" value="EGF_1"/>
    <property type="match status" value="1"/>
</dbReference>